<dbReference type="EMBL" id="JASNUQ010000007">
    <property type="protein sequence ID" value="MDK4290209.1"/>
    <property type="molecule type" value="Genomic_DNA"/>
</dbReference>
<dbReference type="Proteomes" id="UP001239759">
    <property type="component" value="Unassembled WGS sequence"/>
</dbReference>
<keyword evidence="4" id="KW-1185">Reference proteome</keyword>
<organism evidence="3 4">
    <name type="scientific">Corynebacterium pseudodiphtheriticum</name>
    <dbReference type="NCBI Taxonomy" id="37637"/>
    <lineage>
        <taxon>Bacteria</taxon>
        <taxon>Bacillati</taxon>
        <taxon>Actinomycetota</taxon>
        <taxon>Actinomycetes</taxon>
        <taxon>Mycobacteriales</taxon>
        <taxon>Corynebacteriaceae</taxon>
        <taxon>Corynebacterium</taxon>
    </lineage>
</organism>
<keyword evidence="2" id="KW-0472">Membrane</keyword>
<evidence type="ECO:0008006" key="5">
    <source>
        <dbReference type="Google" id="ProtNLM"/>
    </source>
</evidence>
<comment type="caution">
    <text evidence="3">The sequence shown here is derived from an EMBL/GenBank/DDBJ whole genome shotgun (WGS) entry which is preliminary data.</text>
</comment>
<dbReference type="RefSeq" id="WP_272722731.1">
    <property type="nucleotide sequence ID" value="NZ_JAQPSK010000001.1"/>
</dbReference>
<evidence type="ECO:0000256" key="1">
    <source>
        <dbReference type="SAM" id="MobiDB-lite"/>
    </source>
</evidence>
<evidence type="ECO:0000256" key="2">
    <source>
        <dbReference type="SAM" id="Phobius"/>
    </source>
</evidence>
<reference evidence="3 4" key="1">
    <citation type="submission" date="2023-05" db="EMBL/GenBank/DDBJ databases">
        <title>Metabolic capabilities are highly conserved among human nasal-associated Corynebacterium species in pangenomic analyses.</title>
        <authorList>
            <person name="Tran T.H."/>
            <person name="Roberts A.Q."/>
            <person name="Escapa I.F."/>
            <person name="Gao W."/>
            <person name="Conlan S."/>
            <person name="Kong H."/>
            <person name="Segre J.A."/>
            <person name="Kelly M.S."/>
            <person name="Lemon K.P."/>
        </authorList>
    </citation>
    <scope>NUCLEOTIDE SEQUENCE [LARGE SCALE GENOMIC DNA]</scope>
    <source>
        <strain evidence="3 4">KPL3772</strain>
    </source>
</reference>
<keyword evidence="2" id="KW-0812">Transmembrane</keyword>
<protein>
    <recommendedName>
        <fullName evidence="5">DUF5067 domain-containing protein</fullName>
    </recommendedName>
</protein>
<name>A0ABT7FW83_9CORY</name>
<keyword evidence="2" id="KW-1133">Transmembrane helix</keyword>
<evidence type="ECO:0000313" key="4">
    <source>
        <dbReference type="Proteomes" id="UP001239759"/>
    </source>
</evidence>
<feature type="region of interest" description="Disordered" evidence="1">
    <location>
        <begin position="147"/>
        <end position="168"/>
    </location>
</feature>
<feature type="transmembrane region" description="Helical" evidence="2">
    <location>
        <begin position="20"/>
        <end position="40"/>
    </location>
</feature>
<gene>
    <name evidence="3" type="ORF">QPX23_05630</name>
</gene>
<proteinExistence type="predicted"/>
<evidence type="ECO:0000313" key="3">
    <source>
        <dbReference type="EMBL" id="MDK4290209.1"/>
    </source>
</evidence>
<accession>A0ABT7FW83</accession>
<sequence length="183" mass="20374">MKNSNHDKSTTNSSSALSKISGWVSIISLIIAALSLGVSWSSQDYIEEYDAVRKYQIAVTEVESSSYGSETHDLKLEVFNGTDYVMTQIQPLVPDVDERLSYEQIGSLGPGQKTMVNLRFSADAWEQIQNCNLGILFTTPTSDDGFSESRKVFETTQPPSEQKPGDVCFVDNFRPADRFQPLD</sequence>